<comment type="caution">
    <text evidence="2">The sequence shown here is derived from an EMBL/GenBank/DDBJ whole genome shotgun (WGS) entry which is preliminary data.</text>
</comment>
<proteinExistence type="predicted"/>
<feature type="compositionally biased region" description="Polar residues" evidence="1">
    <location>
        <begin position="151"/>
        <end position="166"/>
    </location>
</feature>
<protein>
    <submittedName>
        <fullName evidence="2">Uncharacterized protein</fullName>
    </submittedName>
</protein>
<evidence type="ECO:0000313" key="3">
    <source>
        <dbReference type="Proteomes" id="UP001279734"/>
    </source>
</evidence>
<organism evidence="2 3">
    <name type="scientific">Nepenthes gracilis</name>
    <name type="common">Slender pitcher plant</name>
    <dbReference type="NCBI Taxonomy" id="150966"/>
    <lineage>
        <taxon>Eukaryota</taxon>
        <taxon>Viridiplantae</taxon>
        <taxon>Streptophyta</taxon>
        <taxon>Embryophyta</taxon>
        <taxon>Tracheophyta</taxon>
        <taxon>Spermatophyta</taxon>
        <taxon>Magnoliopsida</taxon>
        <taxon>eudicotyledons</taxon>
        <taxon>Gunneridae</taxon>
        <taxon>Pentapetalae</taxon>
        <taxon>Caryophyllales</taxon>
        <taxon>Nepenthaceae</taxon>
        <taxon>Nepenthes</taxon>
    </lineage>
</organism>
<gene>
    <name evidence="2" type="ORF">Nepgr_011431</name>
</gene>
<feature type="region of interest" description="Disordered" evidence="1">
    <location>
        <begin position="28"/>
        <end position="72"/>
    </location>
</feature>
<dbReference type="Proteomes" id="UP001279734">
    <property type="component" value="Unassembled WGS sequence"/>
</dbReference>
<feature type="compositionally biased region" description="Basic and acidic residues" evidence="1">
    <location>
        <begin position="50"/>
        <end position="69"/>
    </location>
</feature>
<evidence type="ECO:0000256" key="1">
    <source>
        <dbReference type="SAM" id="MobiDB-lite"/>
    </source>
</evidence>
<reference evidence="2" key="1">
    <citation type="submission" date="2023-05" db="EMBL/GenBank/DDBJ databases">
        <title>Nepenthes gracilis genome sequencing.</title>
        <authorList>
            <person name="Fukushima K."/>
        </authorList>
    </citation>
    <scope>NUCLEOTIDE SEQUENCE</scope>
    <source>
        <strain evidence="2">SING2019-196</strain>
    </source>
</reference>
<evidence type="ECO:0000313" key="2">
    <source>
        <dbReference type="EMBL" id="GMH09590.1"/>
    </source>
</evidence>
<name>A0AAD3SE19_NEPGR</name>
<dbReference type="AlphaFoldDB" id="A0AAD3SE19"/>
<feature type="region of interest" description="Disordered" evidence="1">
    <location>
        <begin position="143"/>
        <end position="184"/>
    </location>
</feature>
<accession>A0AAD3SE19</accession>
<dbReference type="EMBL" id="BSYO01000009">
    <property type="protein sequence ID" value="GMH09590.1"/>
    <property type="molecule type" value="Genomic_DNA"/>
</dbReference>
<keyword evidence="3" id="KW-1185">Reference proteome</keyword>
<sequence>MWDPGTIANVSSLAPRLSNCIGKRRAAASSNHFTRGRDKTRRLVSSEDCSSARDANELEDERKGVDDHTTPLTFDEATGIEESDIDNIRPSRHKGQFRLRLAHPIFMSIEFVDKAVGRLPLVINFDIHRVFLTRHRINASDERDGIKKGTRPSNLHTHNQGITWADQQEEENPSSCLYQRGLRE</sequence>